<dbReference type="NCBIfam" id="TIGR00043">
    <property type="entry name" value="rRNA maturation RNase YbeY"/>
    <property type="match status" value="1"/>
</dbReference>
<gene>
    <name evidence="9 12" type="primary">ybeY</name>
    <name evidence="19" type="ORF">CDL20_00485</name>
    <name evidence="24" type="ORF">DW142_01190</name>
    <name evidence="23" type="ORF">DW243_01585</name>
    <name evidence="22" type="ORF">DW270_02580</name>
    <name evidence="21" type="ORF">DW812_03440</name>
    <name evidence="20" type="ORF">DWX36_09010</name>
    <name evidence="25" type="ORF">DWZ50_05130</name>
    <name evidence="16" type="ORF">G4958_01475</name>
    <name evidence="18" type="ORF">G4981_04920</name>
    <name evidence="17" type="ORF">G4993_00420</name>
    <name evidence="11" type="ORF">LIQ08_05620</name>
    <name evidence="10" type="ORF">LIQ10_04975</name>
    <name evidence="15" type="ORF">O4N78_10705</name>
    <name evidence="13" type="ORF">OZZ16_00840</name>
    <name evidence="12" type="ORF">OZZ17_08015</name>
    <name evidence="14" type="ORF">PNW85_03210</name>
</gene>
<reference evidence="10" key="5">
    <citation type="submission" date="2021-10" db="EMBL/GenBank/DDBJ databases">
        <title>Collection of gut derived symbiotic bacterial strains cultured from healthy donors.</title>
        <authorList>
            <person name="Lin H."/>
            <person name="Littmann E."/>
            <person name="Claire K."/>
            <person name="Pamer E."/>
        </authorList>
    </citation>
    <scope>NUCLEOTIDE SEQUENCE</scope>
    <source>
        <strain evidence="11">MSK.23.18</strain>
        <strain evidence="10">MSK.23.4</strain>
    </source>
</reference>
<evidence type="ECO:0000313" key="20">
    <source>
        <dbReference type="EMBL" id="RGT38799.1"/>
    </source>
</evidence>
<name>A0A2N5NVS9_MEDGN</name>
<evidence type="ECO:0000313" key="23">
    <source>
        <dbReference type="EMBL" id="RHG88316.1"/>
    </source>
</evidence>
<keyword evidence="8 9" id="KW-0862">Zinc</keyword>
<reference evidence="19 26" key="1">
    <citation type="journal article" date="2017" name="Genome Med.">
        <title>A novel Ruminococcus gnavus clade enriched in inflammatory bowel disease patients.</title>
        <authorList>
            <person name="Hall A.B."/>
            <person name="Yassour M."/>
            <person name="Sauk J."/>
            <person name="Garner A."/>
            <person name="Jiang X."/>
            <person name="Arthur T."/>
            <person name="Lagoudas G.K."/>
            <person name="Vatanen T."/>
            <person name="Fornelos N."/>
            <person name="Wilson R."/>
            <person name="Bertha M."/>
            <person name="Cohen M."/>
            <person name="Garber J."/>
            <person name="Khalili H."/>
            <person name="Gevers D."/>
            <person name="Ananthakrishnan A.N."/>
            <person name="Kugathasan S."/>
            <person name="Lander E.S."/>
            <person name="Blainey P."/>
            <person name="Vlamakis H."/>
            <person name="Xavier R.J."/>
            <person name="Huttenhower C."/>
        </authorList>
    </citation>
    <scope>NUCLEOTIDE SEQUENCE [LARGE SCALE GENOMIC DNA]</scope>
    <source>
        <strain evidence="19 26">RJX1128</strain>
    </source>
</reference>
<comment type="similarity">
    <text evidence="1 9">Belongs to the endoribonuclease YbeY family.</text>
</comment>
<dbReference type="EMBL" id="JAPRAY010000009">
    <property type="protein sequence ID" value="MCZ0667489.1"/>
    <property type="molecule type" value="Genomic_DNA"/>
</dbReference>
<dbReference type="InterPro" id="IPR023091">
    <property type="entry name" value="MetalPrtase_cat_dom_sf_prd"/>
</dbReference>
<evidence type="ECO:0000313" key="33">
    <source>
        <dbReference type="Proteomes" id="UP001079535"/>
    </source>
</evidence>
<dbReference type="Proteomes" id="UP001296643">
    <property type="component" value="Unassembled WGS sequence"/>
</dbReference>
<dbReference type="Proteomes" id="UP000284472">
    <property type="component" value="Unassembled WGS sequence"/>
</dbReference>
<dbReference type="PANTHER" id="PTHR46986:SF1">
    <property type="entry name" value="ENDORIBONUCLEASE YBEY, CHLOROPLASTIC"/>
    <property type="match status" value="1"/>
</dbReference>
<evidence type="ECO:0000313" key="24">
    <source>
        <dbReference type="EMBL" id="RHJ16266.1"/>
    </source>
</evidence>
<keyword evidence="3 9" id="KW-0698">rRNA processing</keyword>
<dbReference type="EMBL" id="JAJBOM010000005">
    <property type="protein sequence ID" value="MCB5618640.1"/>
    <property type="molecule type" value="Genomic_DNA"/>
</dbReference>
<evidence type="ECO:0000313" key="28">
    <source>
        <dbReference type="Proteomes" id="UP000283981"/>
    </source>
</evidence>
<dbReference type="Proteomes" id="UP001149331">
    <property type="component" value="Unassembled WGS sequence"/>
</dbReference>
<evidence type="ECO:0000313" key="14">
    <source>
        <dbReference type="EMBL" id="MDB8685685.1"/>
    </source>
</evidence>
<evidence type="ECO:0000313" key="16">
    <source>
        <dbReference type="EMBL" id="NSI18044.1"/>
    </source>
</evidence>
<dbReference type="EMBL" id="JAQMLA010000006">
    <property type="protein sequence ID" value="MDB8685685.1"/>
    <property type="molecule type" value="Genomic_DNA"/>
</dbReference>
<dbReference type="Proteomes" id="UP001076974">
    <property type="component" value="Unassembled WGS sequence"/>
</dbReference>
<dbReference type="Proteomes" id="UP001297422">
    <property type="component" value="Unassembled WGS sequence"/>
</dbReference>
<dbReference type="Proteomes" id="UP000283834">
    <property type="component" value="Unassembled WGS sequence"/>
</dbReference>
<dbReference type="EC" id="3.1.-.-" evidence="9"/>
<evidence type="ECO:0000313" key="13">
    <source>
        <dbReference type="EMBL" id="MCZ0688476.1"/>
    </source>
</evidence>
<comment type="cofactor">
    <cofactor evidence="9">
        <name>Zn(2+)</name>
        <dbReference type="ChEBI" id="CHEBI:29105"/>
    </cofactor>
    <text evidence="9">Binds 1 zinc ion.</text>
</comment>
<dbReference type="PANTHER" id="PTHR46986">
    <property type="entry name" value="ENDORIBONUCLEASE YBEY, CHLOROPLASTIC"/>
    <property type="match status" value="1"/>
</dbReference>
<evidence type="ECO:0000313" key="10">
    <source>
        <dbReference type="EMBL" id="MCB5493096.1"/>
    </source>
</evidence>
<evidence type="ECO:0000256" key="1">
    <source>
        <dbReference type="ARBA" id="ARBA00010875"/>
    </source>
</evidence>
<comment type="function">
    <text evidence="9">Single strand-specific metallo-endoribonuclease involved in late-stage 70S ribosome quality control and in maturation of the 3' terminus of the 16S rRNA.</text>
</comment>
<dbReference type="Proteomes" id="UP001079535">
    <property type="component" value="Unassembled WGS sequence"/>
</dbReference>
<dbReference type="Proteomes" id="UP000283992">
    <property type="component" value="Unassembled WGS sequence"/>
</dbReference>
<dbReference type="HAMAP" id="MF_00009">
    <property type="entry name" value="Endoribonucl_YbeY"/>
    <property type="match status" value="1"/>
</dbReference>
<dbReference type="Proteomes" id="UP000285610">
    <property type="component" value="Unassembled WGS sequence"/>
</dbReference>
<dbReference type="Proteomes" id="UP001212160">
    <property type="component" value="Unassembled WGS sequence"/>
</dbReference>
<dbReference type="InterPro" id="IPR002036">
    <property type="entry name" value="YbeY"/>
</dbReference>
<keyword evidence="5 9" id="KW-0479">Metal-binding</keyword>
<dbReference type="EMBL" id="NIHW01000001">
    <property type="protein sequence ID" value="PLT89500.1"/>
    <property type="molecule type" value="Genomic_DNA"/>
</dbReference>
<dbReference type="GO" id="GO:0008270">
    <property type="term" value="F:zinc ion binding"/>
    <property type="evidence" value="ECO:0007669"/>
    <property type="project" value="UniProtKB-UniRule"/>
</dbReference>
<dbReference type="EMBL" id="JAJBNC010000006">
    <property type="protein sequence ID" value="MCB5493096.1"/>
    <property type="molecule type" value="Genomic_DNA"/>
</dbReference>
<evidence type="ECO:0000256" key="3">
    <source>
        <dbReference type="ARBA" id="ARBA00022552"/>
    </source>
</evidence>
<keyword evidence="9" id="KW-0963">Cytoplasm</keyword>
<keyword evidence="7 9" id="KW-0378">Hydrolase</keyword>
<dbReference type="GO" id="GO:0004521">
    <property type="term" value="F:RNA endonuclease activity"/>
    <property type="evidence" value="ECO:0007669"/>
    <property type="project" value="UniProtKB-UniRule"/>
</dbReference>
<dbReference type="Proteomes" id="UP000283981">
    <property type="component" value="Unassembled WGS sequence"/>
</dbReference>
<evidence type="ECO:0000256" key="7">
    <source>
        <dbReference type="ARBA" id="ARBA00022801"/>
    </source>
</evidence>
<proteinExistence type="inferred from homology"/>
<evidence type="ECO:0000313" key="15">
    <source>
        <dbReference type="EMBL" id="MDE1204031.1"/>
    </source>
</evidence>
<dbReference type="RefSeq" id="WP_004842859.1">
    <property type="nucleotide sequence ID" value="NZ_AP031446.1"/>
</dbReference>
<comment type="caution">
    <text evidence="12">The sequence shown here is derived from an EMBL/GenBank/DDBJ whole genome shotgun (WGS) entry which is preliminary data.</text>
</comment>
<dbReference type="GO" id="GO:0006364">
    <property type="term" value="P:rRNA processing"/>
    <property type="evidence" value="ECO:0007669"/>
    <property type="project" value="UniProtKB-UniRule"/>
</dbReference>
<evidence type="ECO:0000313" key="32">
    <source>
        <dbReference type="Proteomes" id="UP000285697"/>
    </source>
</evidence>
<dbReference type="Proteomes" id="UP001296581">
    <property type="component" value="Unassembled WGS sequence"/>
</dbReference>
<dbReference type="GO" id="GO:0004222">
    <property type="term" value="F:metalloendopeptidase activity"/>
    <property type="evidence" value="ECO:0007669"/>
    <property type="project" value="InterPro"/>
</dbReference>
<reference evidence="15" key="7">
    <citation type="submission" date="2022-12" db="EMBL/GenBank/DDBJ databases">
        <title>Genome of R. gnavus strain RSHDN_120.</title>
        <authorList>
            <person name="Abdugheni R."/>
        </authorList>
    </citation>
    <scope>NUCLEOTIDE SEQUENCE</scope>
    <source>
        <strain evidence="15">RSHDN_120</strain>
    </source>
</reference>
<dbReference type="Proteomes" id="UP001297370">
    <property type="component" value="Unassembled WGS sequence"/>
</dbReference>
<dbReference type="EMBL" id="JAPZEG010000012">
    <property type="protein sequence ID" value="MDE1204031.1"/>
    <property type="molecule type" value="Genomic_DNA"/>
</dbReference>
<dbReference type="EMBL" id="JAAIRM010000002">
    <property type="protein sequence ID" value="NSI18044.1"/>
    <property type="molecule type" value="Genomic_DNA"/>
</dbReference>
<reference evidence="27 28" key="2">
    <citation type="submission" date="2018-08" db="EMBL/GenBank/DDBJ databases">
        <title>A genome reference for cultivated species of the human gut microbiota.</title>
        <authorList>
            <person name="Zou Y."/>
            <person name="Xue W."/>
            <person name="Luo G."/>
        </authorList>
    </citation>
    <scope>NUCLEOTIDE SEQUENCE [LARGE SCALE GENOMIC DNA]</scope>
    <source>
        <strain evidence="20 27">AF19-16AC</strain>
        <strain evidence="25 31">AF33-12</strain>
        <strain evidence="24 29">AM12-54</strain>
        <strain evidence="23 28">AM21-18</strain>
        <strain evidence="22 32">AM22-7AC</strain>
        <strain evidence="21 30">AM32-6</strain>
    </source>
</reference>
<reference evidence="12" key="6">
    <citation type="submission" date="2022-11" db="EMBL/GenBank/DDBJ databases">
        <title>Temperate bacteriophages infecting mucin-degrading bacterium Ruminococcus gnavus from the human gut.</title>
        <authorList>
            <person name="Buttimer C."/>
        </authorList>
    </citation>
    <scope>NUCLEOTIDE SEQUENCE</scope>
    <source>
        <strain evidence="12">CCUG 49994</strain>
        <strain evidence="13">CCUG 52279</strain>
    </source>
</reference>
<evidence type="ECO:0000256" key="6">
    <source>
        <dbReference type="ARBA" id="ARBA00022759"/>
    </source>
</evidence>
<evidence type="ECO:0000313" key="22">
    <source>
        <dbReference type="EMBL" id="RHG21904.1"/>
    </source>
</evidence>
<dbReference type="EMBL" id="QRQE01000009">
    <property type="protein sequence ID" value="RHM79076.1"/>
    <property type="molecule type" value="Genomic_DNA"/>
</dbReference>
<evidence type="ECO:0000313" key="12">
    <source>
        <dbReference type="EMBL" id="MCZ0667489.1"/>
    </source>
</evidence>
<dbReference type="EMBL" id="JAPRBD010000001">
    <property type="protein sequence ID" value="MCZ0688476.1"/>
    <property type="molecule type" value="Genomic_DNA"/>
</dbReference>
<evidence type="ECO:0000313" key="25">
    <source>
        <dbReference type="EMBL" id="RHM79076.1"/>
    </source>
</evidence>
<evidence type="ECO:0000313" key="26">
    <source>
        <dbReference type="Proteomes" id="UP000234840"/>
    </source>
</evidence>
<dbReference type="Pfam" id="PF02130">
    <property type="entry name" value="YbeY"/>
    <property type="match status" value="1"/>
</dbReference>
<dbReference type="AlphaFoldDB" id="A0A2N5NVS9"/>
<keyword evidence="6 9" id="KW-0255">Endonuclease</keyword>
<dbReference type="EMBL" id="JAAIRV010000001">
    <property type="protein sequence ID" value="NSI56872.1"/>
    <property type="molecule type" value="Genomic_DNA"/>
</dbReference>
<comment type="subcellular location">
    <subcellularLocation>
        <location evidence="9">Cytoplasm</location>
    </subcellularLocation>
</comment>
<dbReference type="Proteomes" id="UP001296580">
    <property type="component" value="Unassembled WGS sequence"/>
</dbReference>
<dbReference type="EMBL" id="JAAIRY010000005">
    <property type="protein sequence ID" value="NSI64618.1"/>
    <property type="molecule type" value="Genomic_DNA"/>
</dbReference>
<evidence type="ECO:0000256" key="2">
    <source>
        <dbReference type="ARBA" id="ARBA00022517"/>
    </source>
</evidence>
<evidence type="ECO:0000313" key="18">
    <source>
        <dbReference type="EMBL" id="NSI64618.1"/>
    </source>
</evidence>
<protein>
    <recommendedName>
        <fullName evidence="9">Endoribonuclease YbeY</fullName>
        <ecNumber evidence="9">3.1.-.-</ecNumber>
    </recommendedName>
</protein>
<dbReference type="Gene3D" id="3.40.390.30">
    <property type="entry name" value="Metalloproteases ('zincins'), catalytic domain"/>
    <property type="match status" value="1"/>
</dbReference>
<evidence type="ECO:0000313" key="21">
    <source>
        <dbReference type="EMBL" id="RHD08385.1"/>
    </source>
</evidence>
<feature type="binding site" evidence="9">
    <location>
        <position position="140"/>
    </location>
    <ligand>
        <name>Zn(2+)</name>
        <dbReference type="ChEBI" id="CHEBI:29105"/>
        <note>catalytic</note>
    </ligand>
</feature>
<evidence type="ECO:0000313" key="17">
    <source>
        <dbReference type="EMBL" id="NSI56872.1"/>
    </source>
</evidence>
<dbReference type="EMBL" id="QSIR01000003">
    <property type="protein sequence ID" value="RHD08385.1"/>
    <property type="molecule type" value="Genomic_DNA"/>
</dbReference>
<dbReference type="EMBL" id="QRIA01000002">
    <property type="protein sequence ID" value="RHG21904.1"/>
    <property type="molecule type" value="Genomic_DNA"/>
</dbReference>
<dbReference type="STRING" id="33038.GCA_900067245_00157"/>
<dbReference type="EMBL" id="QRWQ01000007">
    <property type="protein sequence ID" value="RGT38799.1"/>
    <property type="molecule type" value="Genomic_DNA"/>
</dbReference>
<reference evidence="16" key="3">
    <citation type="journal article" date="2020" name="Cell Host Microbe">
        <title>Functional and Genomic Variation between Human-Derived Isolates of Lachnospiraceae Reveals Inter- and Intra-Species Diversity.</title>
        <authorList>
            <person name="Sorbara M.T."/>
            <person name="Littmann E.R."/>
            <person name="Fontana E."/>
            <person name="Moody T.U."/>
            <person name="Kohout C.E."/>
            <person name="Gjonbalaj M."/>
            <person name="Eaton V."/>
            <person name="Seok R."/>
            <person name="Leiner I.M."/>
            <person name="Pamer E.G."/>
        </authorList>
    </citation>
    <scope>NUCLEOTIDE SEQUENCE</scope>
    <source>
        <strain evidence="18">MSK.11.9</strain>
        <strain evidence="17">MSK.15.32</strain>
        <strain evidence="16">MSK.22.53</strain>
    </source>
</reference>
<evidence type="ECO:0000256" key="9">
    <source>
        <dbReference type="HAMAP-Rule" id="MF_00009"/>
    </source>
</evidence>
<dbReference type="InterPro" id="IPR020549">
    <property type="entry name" value="YbeY_CS"/>
</dbReference>
<dbReference type="Proteomes" id="UP000285697">
    <property type="component" value="Unassembled WGS sequence"/>
</dbReference>
<evidence type="ECO:0000313" key="29">
    <source>
        <dbReference type="Proteomes" id="UP000283992"/>
    </source>
</evidence>
<sequence length="165" mass="19157">MSLYLEEEGEITLPFETKEVADLVVEAALEYEGCPYEAEINLLLTTDDEIHRMNEEFRQIDRATDVLSFPMLEYETPGDFSFVEEEAEAFNPESGELMLGDIVISKEKVLAQAEAYGHSPKREFAFLIAHSMLHLFGYDHMEEEERLVMEERQREIMEKVQILRA</sequence>
<dbReference type="SUPFAM" id="SSF55486">
    <property type="entry name" value="Metalloproteases ('zincins'), catalytic domain"/>
    <property type="match status" value="1"/>
</dbReference>
<evidence type="ECO:0000256" key="5">
    <source>
        <dbReference type="ARBA" id="ARBA00022723"/>
    </source>
</evidence>
<keyword evidence="2 9" id="KW-0690">Ribosome biogenesis</keyword>
<feature type="binding site" evidence="9">
    <location>
        <position position="134"/>
    </location>
    <ligand>
        <name>Zn(2+)</name>
        <dbReference type="ChEBI" id="CHEBI:29105"/>
        <note>catalytic</note>
    </ligand>
</feature>
<organism evidence="12 33">
    <name type="scientific">Mediterraneibacter gnavus</name>
    <name type="common">Ruminococcus gnavus</name>
    <dbReference type="NCBI Taxonomy" id="33038"/>
    <lineage>
        <taxon>Bacteria</taxon>
        <taxon>Bacillati</taxon>
        <taxon>Bacillota</taxon>
        <taxon>Clostridia</taxon>
        <taxon>Lachnospirales</taxon>
        <taxon>Lachnospiraceae</taxon>
        <taxon>Mediterraneibacter</taxon>
    </lineage>
</organism>
<dbReference type="PROSITE" id="PS01306">
    <property type="entry name" value="UPF0054"/>
    <property type="match status" value="1"/>
</dbReference>
<reference evidence="14" key="8">
    <citation type="submission" date="2023-01" db="EMBL/GenBank/DDBJ databases">
        <title>Human gut microbiome strain richness.</title>
        <authorList>
            <person name="Chen-Liaw A."/>
        </authorList>
    </citation>
    <scope>NUCLEOTIDE SEQUENCE</scope>
    <source>
        <strain evidence="14">RTP21484st1_H11_RTP21484_190118</strain>
    </source>
</reference>
<evidence type="ECO:0000256" key="8">
    <source>
        <dbReference type="ARBA" id="ARBA00022833"/>
    </source>
</evidence>
<dbReference type="GeneID" id="57432538"/>
<dbReference type="EMBL" id="QRIS01000002">
    <property type="protein sequence ID" value="RHG88316.1"/>
    <property type="molecule type" value="Genomic_DNA"/>
</dbReference>
<accession>A0A2N5NVS9</accession>
<reference evidence="16" key="4">
    <citation type="submission" date="2020-02" db="EMBL/GenBank/DDBJ databases">
        <authorList>
            <person name="Littmann E."/>
            <person name="Sorbara M."/>
        </authorList>
    </citation>
    <scope>NUCLEOTIDE SEQUENCE</scope>
    <source>
        <strain evidence="18">MSK.11.9</strain>
        <strain evidence="17">MSK.15.32</strain>
        <strain evidence="16">MSK.22.53</strain>
    </source>
</reference>
<dbReference type="EMBL" id="QRLN01000001">
    <property type="protein sequence ID" value="RHJ16266.1"/>
    <property type="molecule type" value="Genomic_DNA"/>
</dbReference>
<keyword evidence="4 9" id="KW-0540">Nuclease</keyword>
<dbReference type="GO" id="GO:0005737">
    <property type="term" value="C:cytoplasm"/>
    <property type="evidence" value="ECO:0007669"/>
    <property type="project" value="UniProtKB-SubCell"/>
</dbReference>
<dbReference type="Proteomes" id="UP000234840">
    <property type="component" value="Unassembled WGS sequence"/>
</dbReference>
<evidence type="ECO:0000313" key="31">
    <source>
        <dbReference type="Proteomes" id="UP000285610"/>
    </source>
</evidence>
<feature type="binding site" evidence="9">
    <location>
        <position position="130"/>
    </location>
    <ligand>
        <name>Zn(2+)</name>
        <dbReference type="ChEBI" id="CHEBI:29105"/>
        <note>catalytic</note>
    </ligand>
</feature>
<evidence type="ECO:0000313" key="19">
    <source>
        <dbReference type="EMBL" id="PLT89500.1"/>
    </source>
</evidence>
<evidence type="ECO:0000256" key="4">
    <source>
        <dbReference type="ARBA" id="ARBA00022722"/>
    </source>
</evidence>
<evidence type="ECO:0000313" key="30">
    <source>
        <dbReference type="Proteomes" id="UP000284472"/>
    </source>
</evidence>
<evidence type="ECO:0000313" key="11">
    <source>
        <dbReference type="EMBL" id="MCB5618640.1"/>
    </source>
</evidence>
<evidence type="ECO:0000313" key="27">
    <source>
        <dbReference type="Proteomes" id="UP000283834"/>
    </source>
</evidence>